<dbReference type="InterPro" id="IPR005750">
    <property type="entry name" value="UDP_GlcNAc_COvinyl_MurA"/>
</dbReference>
<feature type="binding site" evidence="12">
    <location>
        <begin position="23"/>
        <end position="24"/>
    </location>
    <ligand>
        <name>phosphoenolpyruvate</name>
        <dbReference type="ChEBI" id="CHEBI:58702"/>
    </ligand>
</feature>
<dbReference type="GO" id="GO:0019277">
    <property type="term" value="P:UDP-N-acetylgalactosamine biosynthetic process"/>
    <property type="evidence" value="ECO:0007669"/>
    <property type="project" value="InterPro"/>
</dbReference>
<accession>A0A136Q431</accession>
<evidence type="ECO:0000256" key="6">
    <source>
        <dbReference type="ARBA" id="ARBA00022960"/>
    </source>
</evidence>
<feature type="modified residue" description="2-(S-cysteinyl)pyruvic acid O-phosphothioketal" evidence="12">
    <location>
        <position position="117"/>
    </location>
</feature>
<proteinExistence type="inferred from homology"/>
<dbReference type="GO" id="GO:0008360">
    <property type="term" value="P:regulation of cell shape"/>
    <property type="evidence" value="ECO:0007669"/>
    <property type="project" value="UniProtKB-KW"/>
</dbReference>
<feature type="binding site" evidence="12">
    <location>
        <position position="93"/>
    </location>
    <ligand>
        <name>UDP-N-acetyl-alpha-D-glucosamine</name>
        <dbReference type="ChEBI" id="CHEBI:57705"/>
    </ligand>
</feature>
<evidence type="ECO:0000256" key="7">
    <source>
        <dbReference type="ARBA" id="ARBA00022984"/>
    </source>
</evidence>
<dbReference type="EMBL" id="LSZW01000062">
    <property type="protein sequence ID" value="KXK65354.1"/>
    <property type="molecule type" value="Genomic_DNA"/>
</dbReference>
<dbReference type="GO" id="GO:0005737">
    <property type="term" value="C:cytoplasm"/>
    <property type="evidence" value="ECO:0007669"/>
    <property type="project" value="UniProtKB-SubCell"/>
</dbReference>
<comment type="function">
    <text evidence="12">Cell wall formation. Adds enolpyruvyl to UDP-N-acetylglucosamine.</text>
</comment>
<dbReference type="HAMAP" id="MF_00111">
    <property type="entry name" value="MurA"/>
    <property type="match status" value="1"/>
</dbReference>
<evidence type="ECO:0000256" key="8">
    <source>
        <dbReference type="ARBA" id="ARBA00023306"/>
    </source>
</evidence>
<evidence type="ECO:0000256" key="12">
    <source>
        <dbReference type="HAMAP-Rule" id="MF_00111"/>
    </source>
</evidence>
<keyword evidence="3 12" id="KW-0963">Cytoplasm</keyword>
<organism evidence="14 15">
    <name type="scientific">Christensenella minuta</name>
    <dbReference type="NCBI Taxonomy" id="626937"/>
    <lineage>
        <taxon>Bacteria</taxon>
        <taxon>Bacillati</taxon>
        <taxon>Bacillota</taxon>
        <taxon>Clostridia</taxon>
        <taxon>Christensenellales</taxon>
        <taxon>Christensenellaceae</taxon>
        <taxon>Christensenella</taxon>
    </lineage>
</organism>
<evidence type="ECO:0000256" key="5">
    <source>
        <dbReference type="ARBA" id="ARBA00022679"/>
    </source>
</evidence>
<dbReference type="Pfam" id="PF00275">
    <property type="entry name" value="EPSP_synthase"/>
    <property type="match status" value="1"/>
</dbReference>
<dbReference type="OrthoDB" id="9803760at2"/>
<dbReference type="AlphaFoldDB" id="A0A136Q431"/>
<dbReference type="InterPro" id="IPR013792">
    <property type="entry name" value="RNA3'P_cycl/enolpyr_Trfase_a/b"/>
</dbReference>
<dbReference type="RefSeq" id="WP_066518045.1">
    <property type="nucleotide sequence ID" value="NZ_CABMOF010000001.1"/>
</dbReference>
<dbReference type="GO" id="GO:0008760">
    <property type="term" value="F:UDP-N-acetylglucosamine 1-carboxyvinyltransferase activity"/>
    <property type="evidence" value="ECO:0007669"/>
    <property type="project" value="UniProtKB-UniRule"/>
</dbReference>
<dbReference type="InterPro" id="IPR036968">
    <property type="entry name" value="Enolpyruvate_Tfrase_sf"/>
</dbReference>
<comment type="subcellular location">
    <subcellularLocation>
        <location evidence="1 12">Cytoplasm</location>
    </subcellularLocation>
</comment>
<keyword evidence="15" id="KW-1185">Reference proteome</keyword>
<gene>
    <name evidence="12" type="primary">murA</name>
    <name evidence="14" type="ORF">HMPREF3293_01944</name>
</gene>
<dbReference type="NCBIfam" id="TIGR01072">
    <property type="entry name" value="murA"/>
    <property type="match status" value="1"/>
</dbReference>
<keyword evidence="6 12" id="KW-0133">Cell shape</keyword>
<dbReference type="GO" id="GO:0009252">
    <property type="term" value="P:peptidoglycan biosynthetic process"/>
    <property type="evidence" value="ECO:0007669"/>
    <property type="project" value="UniProtKB-UniRule"/>
</dbReference>
<dbReference type="GO" id="GO:0071555">
    <property type="term" value="P:cell wall organization"/>
    <property type="evidence" value="ECO:0007669"/>
    <property type="project" value="UniProtKB-KW"/>
</dbReference>
<feature type="binding site" evidence="12">
    <location>
        <begin position="162"/>
        <end position="165"/>
    </location>
    <ligand>
        <name>UDP-N-acetyl-alpha-D-glucosamine</name>
        <dbReference type="ChEBI" id="CHEBI:57705"/>
    </ligand>
</feature>
<dbReference type="KEGG" id="cmiu:B1H56_05515"/>
<dbReference type="PANTHER" id="PTHR43783">
    <property type="entry name" value="UDP-N-ACETYLGLUCOSAMINE 1-CARBOXYVINYLTRANSFERASE"/>
    <property type="match status" value="1"/>
</dbReference>
<keyword evidence="7 12" id="KW-0573">Peptidoglycan synthesis</keyword>
<keyword evidence="12" id="KW-0670">Pyruvate</keyword>
<dbReference type="PATRIC" id="fig|626937.4.peg.1920"/>
<dbReference type="Gene3D" id="3.65.10.10">
    <property type="entry name" value="Enolpyruvate transferase domain"/>
    <property type="match status" value="2"/>
</dbReference>
<evidence type="ECO:0000313" key="15">
    <source>
        <dbReference type="Proteomes" id="UP000070366"/>
    </source>
</evidence>
<feature type="binding site" evidence="12">
    <location>
        <begin position="122"/>
        <end position="126"/>
    </location>
    <ligand>
        <name>UDP-N-acetyl-alpha-D-glucosamine</name>
        <dbReference type="ChEBI" id="CHEBI:57705"/>
    </ligand>
</feature>
<feature type="active site" description="Proton donor" evidence="12">
    <location>
        <position position="117"/>
    </location>
</feature>
<comment type="pathway">
    <text evidence="2 12">Cell wall biogenesis; peptidoglycan biosynthesis.</text>
</comment>
<dbReference type="UniPathway" id="UPA00219"/>
<feature type="domain" description="Enolpyruvate transferase" evidence="13">
    <location>
        <begin position="8"/>
        <end position="407"/>
    </location>
</feature>
<evidence type="ECO:0000256" key="9">
    <source>
        <dbReference type="ARBA" id="ARBA00023316"/>
    </source>
</evidence>
<dbReference type="Proteomes" id="UP000070366">
    <property type="component" value="Unassembled WGS sequence"/>
</dbReference>
<comment type="similarity">
    <text evidence="10 12">Belongs to the EPSP synthase family. MurA subfamily.</text>
</comment>
<name>A0A136Q431_9FIRM</name>
<keyword evidence="9 12" id="KW-0961">Cell wall biogenesis/degradation</keyword>
<dbReference type="EC" id="2.5.1.7" evidence="12"/>
<dbReference type="NCBIfam" id="NF006873">
    <property type="entry name" value="PRK09369.1"/>
    <property type="match status" value="1"/>
</dbReference>
<dbReference type="CDD" id="cd01555">
    <property type="entry name" value="UdpNAET"/>
    <property type="match status" value="1"/>
</dbReference>
<evidence type="ECO:0000256" key="10">
    <source>
        <dbReference type="ARBA" id="ARBA00038367"/>
    </source>
</evidence>
<keyword evidence="8 12" id="KW-0131">Cell cycle</keyword>
<feature type="binding site" evidence="12">
    <location>
        <position position="306"/>
    </location>
    <ligand>
        <name>UDP-N-acetyl-alpha-D-glucosamine</name>
        <dbReference type="ChEBI" id="CHEBI:57705"/>
    </ligand>
</feature>
<dbReference type="InterPro" id="IPR001986">
    <property type="entry name" value="Enolpyruvate_Tfrase_dom"/>
</dbReference>
<evidence type="ECO:0000256" key="2">
    <source>
        <dbReference type="ARBA" id="ARBA00004752"/>
    </source>
</evidence>
<feature type="binding site" evidence="12">
    <location>
        <position position="328"/>
    </location>
    <ligand>
        <name>UDP-N-acetyl-alpha-D-glucosamine</name>
        <dbReference type="ChEBI" id="CHEBI:57705"/>
    </ligand>
</feature>
<dbReference type="SUPFAM" id="SSF55205">
    <property type="entry name" value="EPT/RTPC-like"/>
    <property type="match status" value="1"/>
</dbReference>
<dbReference type="FunFam" id="3.65.10.10:FF:000001">
    <property type="entry name" value="UDP-N-acetylglucosamine 1-carboxyvinyltransferase"/>
    <property type="match status" value="1"/>
</dbReference>
<dbReference type="InterPro" id="IPR050068">
    <property type="entry name" value="MurA_subfamily"/>
</dbReference>
<protein>
    <recommendedName>
        <fullName evidence="12">UDP-N-acetylglucosamine 1-carboxyvinyltransferase</fullName>
        <ecNumber evidence="12">2.5.1.7</ecNumber>
    </recommendedName>
    <alternativeName>
        <fullName evidence="12">Enoylpyruvate transferase</fullName>
    </alternativeName>
    <alternativeName>
        <fullName evidence="12">UDP-N-acetylglucosamine enolpyruvyl transferase</fullName>
        <shortName evidence="12">EPT</shortName>
    </alternativeName>
</protein>
<dbReference type="STRING" id="626937.HMPREF3293_01944"/>
<keyword evidence="5 12" id="KW-0808">Transferase</keyword>
<reference evidence="14 15" key="1">
    <citation type="submission" date="2016-02" db="EMBL/GenBank/DDBJ databases">
        <authorList>
            <person name="Wen L."/>
            <person name="He K."/>
            <person name="Yang H."/>
        </authorList>
    </citation>
    <scope>NUCLEOTIDE SEQUENCE [LARGE SCALE GENOMIC DNA]</scope>
    <source>
        <strain evidence="14 15">DSM 22607</strain>
    </source>
</reference>
<evidence type="ECO:0000256" key="4">
    <source>
        <dbReference type="ARBA" id="ARBA00022618"/>
    </source>
</evidence>
<dbReference type="NCBIfam" id="NF009470">
    <property type="entry name" value="PRK12830.1"/>
    <property type="match status" value="1"/>
</dbReference>
<dbReference type="GO" id="GO:0051301">
    <property type="term" value="P:cell division"/>
    <property type="evidence" value="ECO:0007669"/>
    <property type="project" value="UniProtKB-KW"/>
</dbReference>
<comment type="catalytic activity">
    <reaction evidence="11 12">
        <text>phosphoenolpyruvate + UDP-N-acetyl-alpha-D-glucosamine = UDP-N-acetyl-3-O-(1-carboxyvinyl)-alpha-D-glucosamine + phosphate</text>
        <dbReference type="Rhea" id="RHEA:18681"/>
        <dbReference type="ChEBI" id="CHEBI:43474"/>
        <dbReference type="ChEBI" id="CHEBI:57705"/>
        <dbReference type="ChEBI" id="CHEBI:58702"/>
        <dbReference type="ChEBI" id="CHEBI:68483"/>
        <dbReference type="EC" id="2.5.1.7"/>
    </reaction>
</comment>
<comment type="caution">
    <text evidence="14">The sequence shown here is derived from an EMBL/GenBank/DDBJ whole genome shotgun (WGS) entry which is preliminary data.</text>
</comment>
<sequence length="428" mass="46024">MTEKIVINGGVPLKGTIEVTGAKNAAVAILPATILARGICVIENLPNIADVLIIKRILAEIGAEVEFENGTMTVDTTNINTSKVTMNLVKKMRASYYLLGALLSRFNDAEINLPGGCTIGERPIDLHIKGMQALGANVKTEYGRVIANAPDGLRGCDIYMDKVSVGATINVMLASVCAEGQTSIINAAKEPHVVDVANFLVCMGAKIKGAGTDVIRITGVEKLHGCNYSIIPDQIETGTFMIAAAATRGDVTIKNVIPTHMEALTAKLEEMGVTIQEGADFIRVTCDKRPKAVKINTMPYPGFPTDLQQPATVLLSTAKGTSMITETIFESRFKHIKEIRRMGAQITTEDRVAVVEGVDRLTGAPVSASDLRAGAALIVAGLMADGTTEIQNVKYIDRGYDHIEDKMRKLGADIRREEVVHTEDDDLY</sequence>
<keyword evidence="4 12" id="KW-0132">Cell division</keyword>
<evidence type="ECO:0000256" key="11">
    <source>
        <dbReference type="ARBA" id="ARBA00047527"/>
    </source>
</evidence>
<evidence type="ECO:0000256" key="3">
    <source>
        <dbReference type="ARBA" id="ARBA00022490"/>
    </source>
</evidence>
<evidence type="ECO:0000313" key="14">
    <source>
        <dbReference type="EMBL" id="KXK65354.1"/>
    </source>
</evidence>
<dbReference type="PANTHER" id="PTHR43783:SF2">
    <property type="entry name" value="UDP-N-ACETYLGLUCOSAMINE 1-CARBOXYVINYLTRANSFERASE 2"/>
    <property type="match status" value="1"/>
</dbReference>
<evidence type="ECO:0000259" key="13">
    <source>
        <dbReference type="Pfam" id="PF00275"/>
    </source>
</evidence>
<evidence type="ECO:0000256" key="1">
    <source>
        <dbReference type="ARBA" id="ARBA00004496"/>
    </source>
</evidence>